<evidence type="ECO:0000256" key="1">
    <source>
        <dbReference type="SAM" id="MobiDB-lite"/>
    </source>
</evidence>
<evidence type="ECO:0000313" key="3">
    <source>
        <dbReference type="EMBL" id="CAD7200928.1"/>
    </source>
</evidence>
<sequence>MKRKVMGLLEVVQTSLLTTRTVINVTMLVQTTRRTRADGSFTAHEGNGSSAEWVTGAPPPLPRQYRGYAGNTGYIKKCVSSSESLSDQCTSEREGTSFREEQTNKEKVILQSCREEVDRPYRYPPPPCLGSASACILCNTYRGTTGFLPPFPFTPSGYLLNGHGMSNEPLLQHAKVCSCFCDPRARMKLLVIVIAVVVTLVTADDYDEEREKRQSAFYQQQARSPGPQRFGPPQAFRSSPADEEEDEGLSRNTVTPSPLLVTRQQQPAQQLVYRPRAPQDSVGDYQNALPVRGNPQQPQVRRPGPPPPPGRGPLPQGQEELLEEELEEEKPDRLSVLLPQSKFDCTTKNTGYYADEGLNCEVFHYCHDNAKHSWVCPEGFLFHQVHLICMPPSGENICKQSSQYHFVNDYLYKPVNAEEAQNNINVSLRYSERYYPETYYEEGEDRPDQPIQRAPAVQRVPIQTSLRPQQQFVTPSQLRQQSPNQVFHSPEEVNIPLQQRRPFLTTPSPPQRSYQPVREEEEYEYDEGPFRG</sequence>
<feature type="compositionally biased region" description="Low complexity" evidence="1">
    <location>
        <begin position="290"/>
        <end position="302"/>
    </location>
</feature>
<feature type="domain" description="Chitin-binding type-2" evidence="2">
    <location>
        <begin position="342"/>
        <end position="400"/>
    </location>
</feature>
<dbReference type="InterPro" id="IPR036508">
    <property type="entry name" value="Chitin-bd_dom_sf"/>
</dbReference>
<dbReference type="PANTHER" id="PTHR22933:SF31">
    <property type="entry name" value="FI18007P1"/>
    <property type="match status" value="1"/>
</dbReference>
<dbReference type="GO" id="GO:0008061">
    <property type="term" value="F:chitin binding"/>
    <property type="evidence" value="ECO:0007669"/>
    <property type="project" value="InterPro"/>
</dbReference>
<dbReference type="GO" id="GO:0005576">
    <property type="term" value="C:extracellular region"/>
    <property type="evidence" value="ECO:0007669"/>
    <property type="project" value="InterPro"/>
</dbReference>
<dbReference type="PANTHER" id="PTHR22933">
    <property type="entry name" value="FI18007P1-RELATED"/>
    <property type="match status" value="1"/>
</dbReference>
<proteinExistence type="predicted"/>
<dbReference type="SUPFAM" id="SSF57625">
    <property type="entry name" value="Invertebrate chitin-binding proteins"/>
    <property type="match status" value="1"/>
</dbReference>
<gene>
    <name evidence="3" type="ORF">TDIB3V08_LOCUS7139</name>
</gene>
<feature type="region of interest" description="Disordered" evidence="1">
    <location>
        <begin position="212"/>
        <end position="316"/>
    </location>
</feature>
<organism evidence="3">
    <name type="scientific">Timema douglasi</name>
    <name type="common">Walking stick</name>
    <dbReference type="NCBI Taxonomy" id="61478"/>
    <lineage>
        <taxon>Eukaryota</taxon>
        <taxon>Metazoa</taxon>
        <taxon>Ecdysozoa</taxon>
        <taxon>Arthropoda</taxon>
        <taxon>Hexapoda</taxon>
        <taxon>Insecta</taxon>
        <taxon>Pterygota</taxon>
        <taxon>Neoptera</taxon>
        <taxon>Polyneoptera</taxon>
        <taxon>Phasmatodea</taxon>
        <taxon>Timematodea</taxon>
        <taxon>Timematoidea</taxon>
        <taxon>Timematidae</taxon>
        <taxon>Timema</taxon>
    </lineage>
</organism>
<dbReference type="InterPro" id="IPR002557">
    <property type="entry name" value="Chitin-bd_dom"/>
</dbReference>
<accession>A0A7R8ZC37</accession>
<feature type="region of interest" description="Disordered" evidence="1">
    <location>
        <begin position="473"/>
        <end position="532"/>
    </location>
</feature>
<dbReference type="PROSITE" id="PS50940">
    <property type="entry name" value="CHIT_BIND_II"/>
    <property type="match status" value="1"/>
</dbReference>
<feature type="compositionally biased region" description="Polar residues" evidence="1">
    <location>
        <begin position="473"/>
        <end position="487"/>
    </location>
</feature>
<protein>
    <recommendedName>
        <fullName evidence="2">Chitin-binding type-2 domain-containing protein</fullName>
    </recommendedName>
</protein>
<reference evidence="3" key="1">
    <citation type="submission" date="2020-11" db="EMBL/GenBank/DDBJ databases">
        <authorList>
            <person name="Tran Van P."/>
        </authorList>
    </citation>
    <scope>NUCLEOTIDE SEQUENCE</scope>
</reference>
<dbReference type="AlphaFoldDB" id="A0A7R8ZC37"/>
<dbReference type="InterPro" id="IPR052976">
    <property type="entry name" value="Scoloptoxin-like"/>
</dbReference>
<feature type="compositionally biased region" description="Pro residues" evidence="1">
    <location>
        <begin position="303"/>
        <end position="312"/>
    </location>
</feature>
<feature type="compositionally biased region" description="Acidic residues" evidence="1">
    <location>
        <begin position="519"/>
        <end position="532"/>
    </location>
</feature>
<feature type="compositionally biased region" description="Polar residues" evidence="1">
    <location>
        <begin position="250"/>
        <end position="269"/>
    </location>
</feature>
<name>A0A7R8ZC37_TIMDO</name>
<dbReference type="Pfam" id="PF01607">
    <property type="entry name" value="CBM_14"/>
    <property type="match status" value="1"/>
</dbReference>
<dbReference type="EMBL" id="OA567883">
    <property type="protein sequence ID" value="CAD7200928.1"/>
    <property type="molecule type" value="Genomic_DNA"/>
</dbReference>
<evidence type="ECO:0000259" key="2">
    <source>
        <dbReference type="PROSITE" id="PS50940"/>
    </source>
</evidence>